<reference evidence="2" key="1">
    <citation type="submission" date="2022-07" db="EMBL/GenBank/DDBJ databases">
        <title>Genome Sequence of Xylaria arbuscula.</title>
        <authorList>
            <person name="Buettner E."/>
        </authorList>
    </citation>
    <scope>NUCLEOTIDE SEQUENCE</scope>
    <source>
        <strain evidence="2">VT107</strain>
    </source>
</reference>
<name>A0A9W8TN46_9PEZI</name>
<proteinExistence type="predicted"/>
<evidence type="ECO:0000313" key="2">
    <source>
        <dbReference type="EMBL" id="KAJ3571168.1"/>
    </source>
</evidence>
<dbReference type="InterPro" id="IPR011990">
    <property type="entry name" value="TPR-like_helical_dom_sf"/>
</dbReference>
<dbReference type="AlphaFoldDB" id="A0A9W8TN46"/>
<keyword evidence="3" id="KW-1185">Reference proteome</keyword>
<evidence type="ECO:0000313" key="3">
    <source>
        <dbReference type="Proteomes" id="UP001148614"/>
    </source>
</evidence>
<gene>
    <name evidence="2" type="ORF">NPX13_g5480</name>
</gene>
<organism evidence="2 3">
    <name type="scientific">Xylaria arbuscula</name>
    <dbReference type="NCBI Taxonomy" id="114810"/>
    <lineage>
        <taxon>Eukaryota</taxon>
        <taxon>Fungi</taxon>
        <taxon>Dikarya</taxon>
        <taxon>Ascomycota</taxon>
        <taxon>Pezizomycotina</taxon>
        <taxon>Sordariomycetes</taxon>
        <taxon>Xylariomycetidae</taxon>
        <taxon>Xylariales</taxon>
        <taxon>Xylariaceae</taxon>
        <taxon>Xylaria</taxon>
    </lineage>
</organism>
<accession>A0A9W8TN46</accession>
<dbReference type="EMBL" id="JANPWZ010000866">
    <property type="protein sequence ID" value="KAJ3571168.1"/>
    <property type="molecule type" value="Genomic_DNA"/>
</dbReference>
<protein>
    <submittedName>
        <fullName evidence="2">Uncharacterized protein</fullName>
    </submittedName>
</protein>
<feature type="region of interest" description="Disordered" evidence="1">
    <location>
        <begin position="182"/>
        <end position="203"/>
    </location>
</feature>
<comment type="caution">
    <text evidence="2">The sequence shown here is derived from an EMBL/GenBank/DDBJ whole genome shotgun (WGS) entry which is preliminary data.</text>
</comment>
<dbReference type="Proteomes" id="UP001148614">
    <property type="component" value="Unassembled WGS sequence"/>
</dbReference>
<dbReference type="SUPFAM" id="SSF48452">
    <property type="entry name" value="TPR-like"/>
    <property type="match status" value="1"/>
</dbReference>
<feature type="compositionally biased region" description="Polar residues" evidence="1">
    <location>
        <begin position="186"/>
        <end position="203"/>
    </location>
</feature>
<evidence type="ECO:0000256" key="1">
    <source>
        <dbReference type="SAM" id="MobiDB-lite"/>
    </source>
</evidence>
<dbReference type="Gene3D" id="1.25.40.10">
    <property type="entry name" value="Tetratricopeptide repeat domain"/>
    <property type="match status" value="1"/>
</dbReference>
<sequence>MAPPRLKLPKKKKQQYIEKLDDEEDYVQLGNTHEEAMGKHRHGDNVKALRAADRALDVYSRGLAKFPRSFDLAYNKGRLQLEMVIDPDLSEELNTPAVLDLLRQALVSLQYARGLEPTHPDALYNISQALTKMAEINAEDESDDSEAIRCHREALSIYTYCYQLQADTFAKNRVEIERAMRETAQEDMSSNRSEQLATANSISEPQDIKEGQWVSVEEPITADTLLDTIIAQLECLKALCSTLASSSQLDPDMSALSWIHEYQTQLLTHTLPTLLSENQATLGPRLCDVMLVRATFMCYYLELSFKWSVIDVKEYKQELDTAYTQPGLDHDSEIVLEALAENLISFNSALANSDSGAYATLRWSLLMDAQSRLSKVDKKLSNDKKNLLGVDEKSRSDQHRIATTHLQRGDISLLFQVLAYPPNAHPQAQATTSQLLTNAEGYYGNASYLFGKLGPPAEEDKARSELRKAVVNVLQQVNASQAVSGSSSGQGNGGTVIDLRASQQQLESALGSIVKVYGGEWVRDSIEEMVSEGLVLPQIFSAVIDRDPATISS</sequence>
<dbReference type="VEuPathDB" id="FungiDB:F4678DRAFT_415613"/>